<dbReference type="Pfam" id="PF13975">
    <property type="entry name" value="gag-asp_proteas"/>
    <property type="match status" value="1"/>
</dbReference>
<name>A0A0D6PWJ4_KOMEU</name>
<feature type="region of interest" description="Disordered" evidence="1">
    <location>
        <begin position="356"/>
        <end position="380"/>
    </location>
</feature>
<comment type="caution">
    <text evidence="2">The sequence shown here is derived from an EMBL/GenBank/DDBJ whole genome shotgun (WGS) entry which is preliminary data.</text>
</comment>
<dbReference type="SUPFAM" id="SSF50630">
    <property type="entry name" value="Acid proteases"/>
    <property type="match status" value="1"/>
</dbReference>
<dbReference type="RefSeq" id="WP_048849562.1">
    <property type="nucleotide sequence ID" value="NZ_BANI01000013.1"/>
</dbReference>
<gene>
    <name evidence="2" type="ORF">Geu3261_0013_019</name>
</gene>
<evidence type="ECO:0000313" key="2">
    <source>
        <dbReference type="EMBL" id="GAN95150.1"/>
    </source>
</evidence>
<accession>A0A0D6PWJ4</accession>
<sequence>MWRNTWLTSLTDLHPPRIMRAGACAMGIMACAGSVHARPAHHAPPAPEAPPELAYGLPAACIAHVITAPLLTNSGSPIIPVTFNTTDGLSYISVTQDRVGVYAATPHDFQPESIINIQTIAGEDTTYTTTLNTMRINNGMAENVPALLEGIGQPHINARPVLGIIGYDVLGNYDVLFDFPARRMVLFLPREDRACPPMRDWLGADGTALPLLPDSTGRMTGVALRVGERSVRMEVEPGADISSLSRRDARALGLTSAMLHADMHVRTNAGKILNGRRHHFDNVTLGTWQGLGLDVNVEKTSYSVLGMNFLRRRRVLMAFPQGMVFMTPQQDMPDDRGQATHGVLSTRTAIARMVETPPSPAGTNTLLVPTDRPTPPAATH</sequence>
<evidence type="ECO:0008006" key="4">
    <source>
        <dbReference type="Google" id="ProtNLM"/>
    </source>
</evidence>
<dbReference type="EMBL" id="BANI01000013">
    <property type="protein sequence ID" value="GAN95150.1"/>
    <property type="molecule type" value="Genomic_DNA"/>
</dbReference>
<dbReference type="Proteomes" id="UP000032675">
    <property type="component" value="Unassembled WGS sequence"/>
</dbReference>
<dbReference type="Gene3D" id="2.40.70.10">
    <property type="entry name" value="Acid Proteases"/>
    <property type="match status" value="2"/>
</dbReference>
<protein>
    <recommendedName>
        <fullName evidence="4">Aspartyl protease</fullName>
    </recommendedName>
</protein>
<reference evidence="2 3" key="1">
    <citation type="submission" date="2012-11" db="EMBL/GenBank/DDBJ databases">
        <title>Whole genome sequence of Gluconacetobacter europaeus NBRC3261.</title>
        <authorList>
            <person name="Azuma Y."/>
            <person name="Higashiura N."/>
            <person name="Hirakawa H."/>
            <person name="Matsushita K."/>
        </authorList>
    </citation>
    <scope>NUCLEOTIDE SEQUENCE [LARGE SCALE GENOMIC DNA]</scope>
    <source>
        <strain evidence="2 3">NBRC 3261</strain>
    </source>
</reference>
<evidence type="ECO:0000313" key="3">
    <source>
        <dbReference type="Proteomes" id="UP000032675"/>
    </source>
</evidence>
<dbReference type="InterPro" id="IPR021109">
    <property type="entry name" value="Peptidase_aspartic_dom_sf"/>
</dbReference>
<proteinExistence type="predicted"/>
<dbReference type="PROSITE" id="PS51257">
    <property type="entry name" value="PROKAR_LIPOPROTEIN"/>
    <property type="match status" value="1"/>
</dbReference>
<organism evidence="2 3">
    <name type="scientific">Komagataeibacter europaeus NBRC 3261</name>
    <dbReference type="NCBI Taxonomy" id="1234669"/>
    <lineage>
        <taxon>Bacteria</taxon>
        <taxon>Pseudomonadati</taxon>
        <taxon>Pseudomonadota</taxon>
        <taxon>Alphaproteobacteria</taxon>
        <taxon>Acetobacterales</taxon>
        <taxon>Acetobacteraceae</taxon>
        <taxon>Komagataeibacter</taxon>
    </lineage>
</organism>
<evidence type="ECO:0000256" key="1">
    <source>
        <dbReference type="SAM" id="MobiDB-lite"/>
    </source>
</evidence>
<dbReference type="AlphaFoldDB" id="A0A0D6PWJ4"/>